<sequence length="187" mass="21733">MKLKMLLLTLGFLVSVPGFSEANGKLPNTKGGNSENAPCDCQEGKHHHNMHRDWQSHMAEKEQKLLLWVDQFSPDKKAEWTKVLAEKKTLSKEWMSPENAGKREQWKKAKLAKMEELKKQFDEGKLTKEEFIKKAHGGKEIGHWKTFHDLRIAVGKKDEKQAKVLLNQLLVQTKQHNQRIKEMLKKE</sequence>
<feature type="signal peptide" evidence="1">
    <location>
        <begin position="1"/>
        <end position="22"/>
    </location>
</feature>
<protein>
    <submittedName>
        <fullName evidence="2">Uncharacterized protein</fullName>
    </submittedName>
</protein>
<dbReference type="RefSeq" id="WP_248733375.1">
    <property type="nucleotide sequence ID" value="NZ_CALBWS010000001.1"/>
</dbReference>
<comment type="caution">
    <text evidence="2">The sequence shown here is derived from an EMBL/GenBank/DDBJ whole genome shotgun (WGS) entry which is preliminary data.</text>
</comment>
<proteinExistence type="predicted"/>
<gene>
    <name evidence="2" type="ORF">BACCIP111895_00150</name>
</gene>
<name>A0ABN8KHZ3_9BACI</name>
<accession>A0ABN8KHZ3</accession>
<keyword evidence="3" id="KW-1185">Reference proteome</keyword>
<feature type="chain" id="PRO_5045471445" evidence="1">
    <location>
        <begin position="23"/>
        <end position="187"/>
    </location>
</feature>
<reference evidence="2" key="1">
    <citation type="submission" date="2022-04" db="EMBL/GenBank/DDBJ databases">
        <authorList>
            <person name="Criscuolo A."/>
        </authorList>
    </citation>
    <scope>NUCLEOTIDE SEQUENCE</scope>
    <source>
        <strain evidence="2">CIP111895</strain>
    </source>
</reference>
<evidence type="ECO:0000256" key="1">
    <source>
        <dbReference type="SAM" id="SignalP"/>
    </source>
</evidence>
<dbReference type="Proteomes" id="UP000838308">
    <property type="component" value="Unassembled WGS sequence"/>
</dbReference>
<evidence type="ECO:0000313" key="2">
    <source>
        <dbReference type="EMBL" id="CAH2713017.1"/>
    </source>
</evidence>
<organism evidence="2 3">
    <name type="scientific">Neobacillus rhizosphaerae</name>
    <dbReference type="NCBI Taxonomy" id="2880965"/>
    <lineage>
        <taxon>Bacteria</taxon>
        <taxon>Bacillati</taxon>
        <taxon>Bacillota</taxon>
        <taxon>Bacilli</taxon>
        <taxon>Bacillales</taxon>
        <taxon>Bacillaceae</taxon>
        <taxon>Neobacillus</taxon>
    </lineage>
</organism>
<evidence type="ECO:0000313" key="3">
    <source>
        <dbReference type="Proteomes" id="UP000838308"/>
    </source>
</evidence>
<keyword evidence="1" id="KW-0732">Signal</keyword>
<dbReference type="EMBL" id="CALBWS010000001">
    <property type="protein sequence ID" value="CAH2713017.1"/>
    <property type="molecule type" value="Genomic_DNA"/>
</dbReference>